<evidence type="ECO:0000259" key="13">
    <source>
        <dbReference type="Pfam" id="PF07715"/>
    </source>
</evidence>
<dbReference type="PROSITE" id="PS52016">
    <property type="entry name" value="TONB_DEPENDENT_REC_3"/>
    <property type="match status" value="1"/>
</dbReference>
<dbReference type="Gene3D" id="2.170.130.10">
    <property type="entry name" value="TonB-dependent receptor, plug domain"/>
    <property type="match status" value="1"/>
</dbReference>
<comment type="subcellular location">
    <subcellularLocation>
        <location evidence="1 8">Cell outer membrane</location>
        <topology evidence="1 8">Multi-pass membrane protein</topology>
    </subcellularLocation>
</comment>
<dbReference type="GO" id="GO:0009279">
    <property type="term" value="C:cell outer membrane"/>
    <property type="evidence" value="ECO:0007669"/>
    <property type="project" value="UniProtKB-SubCell"/>
</dbReference>
<comment type="similarity">
    <text evidence="8 9">Belongs to the TonB-dependent receptor family.</text>
</comment>
<accession>A0A7X5Y458</accession>
<evidence type="ECO:0000259" key="12">
    <source>
        <dbReference type="Pfam" id="PF00593"/>
    </source>
</evidence>
<protein>
    <submittedName>
        <fullName evidence="14">Iron complex outermembrane receptor protein</fullName>
    </submittedName>
</protein>
<feature type="signal peptide" evidence="11">
    <location>
        <begin position="1"/>
        <end position="33"/>
    </location>
</feature>
<evidence type="ECO:0000256" key="11">
    <source>
        <dbReference type="SAM" id="SignalP"/>
    </source>
</evidence>
<feature type="compositionally biased region" description="Low complexity" evidence="10">
    <location>
        <begin position="52"/>
        <end position="63"/>
    </location>
</feature>
<keyword evidence="14" id="KW-0675">Receptor</keyword>
<evidence type="ECO:0000256" key="10">
    <source>
        <dbReference type="SAM" id="MobiDB-lite"/>
    </source>
</evidence>
<evidence type="ECO:0000256" key="6">
    <source>
        <dbReference type="ARBA" id="ARBA00023136"/>
    </source>
</evidence>
<keyword evidence="15" id="KW-1185">Reference proteome</keyword>
<keyword evidence="6 8" id="KW-0472">Membrane</keyword>
<feature type="chain" id="PRO_5030710128" evidence="11">
    <location>
        <begin position="34"/>
        <end position="912"/>
    </location>
</feature>
<keyword evidence="2 8" id="KW-0813">Transport</keyword>
<reference evidence="14 15" key="1">
    <citation type="submission" date="2020-03" db="EMBL/GenBank/DDBJ databases">
        <title>Genomic Encyclopedia of Type Strains, Phase IV (KMG-IV): sequencing the most valuable type-strain genomes for metagenomic binning, comparative biology and taxonomic classification.</title>
        <authorList>
            <person name="Goeker M."/>
        </authorList>
    </citation>
    <scope>NUCLEOTIDE SEQUENCE [LARGE SCALE GENOMIC DNA]</scope>
    <source>
        <strain evidence="14 15">DSM 16846</strain>
    </source>
</reference>
<dbReference type="SUPFAM" id="SSF56935">
    <property type="entry name" value="Porins"/>
    <property type="match status" value="1"/>
</dbReference>
<evidence type="ECO:0000256" key="8">
    <source>
        <dbReference type="PROSITE-ProRule" id="PRU01360"/>
    </source>
</evidence>
<keyword evidence="7 8" id="KW-0998">Cell outer membrane</keyword>
<evidence type="ECO:0000256" key="9">
    <source>
        <dbReference type="RuleBase" id="RU003357"/>
    </source>
</evidence>
<gene>
    <name evidence="14" type="ORF">GGQ97_000203</name>
</gene>
<dbReference type="PANTHER" id="PTHR47234">
    <property type="match status" value="1"/>
</dbReference>
<dbReference type="Proteomes" id="UP000558192">
    <property type="component" value="Unassembled WGS sequence"/>
</dbReference>
<evidence type="ECO:0000256" key="7">
    <source>
        <dbReference type="ARBA" id="ARBA00023237"/>
    </source>
</evidence>
<name>A0A7X5Y458_9SPHN</name>
<dbReference type="PANTHER" id="PTHR47234:SF2">
    <property type="entry name" value="TONB-DEPENDENT RECEPTOR"/>
    <property type="match status" value="1"/>
</dbReference>
<dbReference type="InterPro" id="IPR000531">
    <property type="entry name" value="Beta-barrel_TonB"/>
</dbReference>
<dbReference type="InterPro" id="IPR012910">
    <property type="entry name" value="Plug_dom"/>
</dbReference>
<evidence type="ECO:0000256" key="1">
    <source>
        <dbReference type="ARBA" id="ARBA00004571"/>
    </source>
</evidence>
<organism evidence="14 15">
    <name type="scientific">Sphingomonas kaistensis</name>
    <dbReference type="NCBI Taxonomy" id="298708"/>
    <lineage>
        <taxon>Bacteria</taxon>
        <taxon>Pseudomonadati</taxon>
        <taxon>Pseudomonadota</taxon>
        <taxon>Alphaproteobacteria</taxon>
        <taxon>Sphingomonadales</taxon>
        <taxon>Sphingomonadaceae</taxon>
        <taxon>Sphingomonas</taxon>
    </lineage>
</organism>
<evidence type="ECO:0000256" key="3">
    <source>
        <dbReference type="ARBA" id="ARBA00022452"/>
    </source>
</evidence>
<dbReference type="RefSeq" id="WP_245197790.1">
    <property type="nucleotide sequence ID" value="NZ_JAATJC010000001.1"/>
</dbReference>
<feature type="region of interest" description="Disordered" evidence="10">
    <location>
        <begin position="37"/>
        <end position="67"/>
    </location>
</feature>
<evidence type="ECO:0000256" key="4">
    <source>
        <dbReference type="ARBA" id="ARBA00022692"/>
    </source>
</evidence>
<dbReference type="InterPro" id="IPR036942">
    <property type="entry name" value="Beta-barrel_TonB_sf"/>
</dbReference>
<dbReference type="InterPro" id="IPR039426">
    <property type="entry name" value="TonB-dep_rcpt-like"/>
</dbReference>
<keyword evidence="4 8" id="KW-0812">Transmembrane</keyword>
<dbReference type="AlphaFoldDB" id="A0A7X5Y458"/>
<dbReference type="InterPro" id="IPR037066">
    <property type="entry name" value="Plug_dom_sf"/>
</dbReference>
<sequence>MIEQTNGGRLPRLLGHAALGAMAMALLAVPAAAQTAEPVVTPSTPDAPPTTPGGEPTTPAADGSGDTTITVTGSRIRGIAPVGSAVIALDAQKIQDEPVISTNDVLRRVPQVVSLGANRAGGSAQNGAANATRGAGINLRGLSTNATLLLYDGRRFPPQGTQGQFTDPSVIPSIALARVEVVADGSSAIYGSDAVAGVVNLILRRNFSGLEARARYGMTDGDYREKQIALLGGQRWNGGYVTLAGEYSQNNTLFGSELDFFQNDNRARGGRDLRVANCAPGTITSGGVAYAIPAGGVTAANASALTLGTNRCFYDPALAVIPNQKRYSVVGNASQELGGVRLFVDGFWSRRNGTLPLLANVNATVPSTNPFYVAPPGSTPGLCAGSVGVPAGTRCVTVATSLFPSIGVITRPYHSKSWNGSAGIEFKPFGDFRATGYFAHGRSEEVDDRRRNGVNAAALQAALNSTDPATAFNVFGGPNNPATIATITDNLFVITGRTRLSVFNGQLDGSLFELPGGKVRIAVGAEHRNEYTYTELLSGRSASPLRVADAGSRDVDAVFGELFVPIVGSGNAMTGIERLNLSLALRHENYSDFGSTTNPKIGVTYQPLGGVVLKATYGTSFRAPTFTEVSTIAGGAGLYFDTLPGPSGNLQGIGIAGGNPDLKPETAKTWSAGVELAPRALRGFVATLNYFHIDYTDQIQALRGTPGLLTNPLYSQFVQFNPSAAQVAALVGSGLPINSAINQSLVTFIADGRRQNLGTTKLRGIDFTATYNWKLGAAEFDAGVQGTYITDYLFEAVPGSGLVDVRNTIGFNQKFRSQADIGARLGGARTRLTWNHLSGYDNTTITPRQRIGAYNTLDLLVGYDLNERIGLTFDVRNLLNEDPPFVDTTGGYDPQASNPVPRLYALTASVKF</sequence>
<evidence type="ECO:0000256" key="2">
    <source>
        <dbReference type="ARBA" id="ARBA00022448"/>
    </source>
</evidence>
<comment type="caution">
    <text evidence="14">The sequence shown here is derived from an EMBL/GenBank/DDBJ whole genome shotgun (WGS) entry which is preliminary data.</text>
</comment>
<feature type="domain" description="TonB-dependent receptor plug" evidence="13">
    <location>
        <begin position="84"/>
        <end position="198"/>
    </location>
</feature>
<dbReference type="Gene3D" id="2.40.170.20">
    <property type="entry name" value="TonB-dependent receptor, beta-barrel domain"/>
    <property type="match status" value="1"/>
</dbReference>
<evidence type="ECO:0000256" key="5">
    <source>
        <dbReference type="ARBA" id="ARBA00023077"/>
    </source>
</evidence>
<feature type="domain" description="TonB-dependent receptor-like beta-barrel" evidence="12">
    <location>
        <begin position="458"/>
        <end position="878"/>
    </location>
</feature>
<proteinExistence type="inferred from homology"/>
<keyword evidence="3 8" id="KW-1134">Transmembrane beta strand</keyword>
<keyword evidence="11" id="KW-0732">Signal</keyword>
<dbReference type="EMBL" id="JAATJC010000001">
    <property type="protein sequence ID" value="NJC04410.1"/>
    <property type="molecule type" value="Genomic_DNA"/>
</dbReference>
<dbReference type="Pfam" id="PF00593">
    <property type="entry name" value="TonB_dep_Rec_b-barrel"/>
    <property type="match status" value="1"/>
</dbReference>
<evidence type="ECO:0000313" key="15">
    <source>
        <dbReference type="Proteomes" id="UP000558192"/>
    </source>
</evidence>
<keyword evidence="5 9" id="KW-0798">TonB box</keyword>
<dbReference type="Pfam" id="PF07715">
    <property type="entry name" value="Plug"/>
    <property type="match status" value="1"/>
</dbReference>
<evidence type="ECO:0000313" key="14">
    <source>
        <dbReference type="EMBL" id="NJC04410.1"/>
    </source>
</evidence>